<feature type="domain" description="Trigger factor C-terminal" evidence="3">
    <location>
        <begin position="1"/>
        <end position="149"/>
    </location>
</feature>
<organism evidence="4 5">
    <name type="scientific">Clostridium carboxidivorans P7</name>
    <dbReference type="NCBI Taxonomy" id="536227"/>
    <lineage>
        <taxon>Bacteria</taxon>
        <taxon>Bacillati</taxon>
        <taxon>Bacillota</taxon>
        <taxon>Clostridia</taxon>
        <taxon>Eubacteriales</taxon>
        <taxon>Clostridiaceae</taxon>
        <taxon>Clostridium</taxon>
    </lineage>
</organism>
<dbReference type="OrthoDB" id="9767721at2"/>
<evidence type="ECO:0000256" key="2">
    <source>
        <dbReference type="ARBA" id="ARBA00023235"/>
    </source>
</evidence>
<keyword evidence="5" id="KW-1185">Reference proteome</keyword>
<evidence type="ECO:0000259" key="3">
    <source>
        <dbReference type="Pfam" id="PF05698"/>
    </source>
</evidence>
<accession>C6Q2N9</accession>
<dbReference type="InterPro" id="IPR037041">
    <property type="entry name" value="Trigger_fac_C_sf"/>
</dbReference>
<dbReference type="InterPro" id="IPR008880">
    <property type="entry name" value="Trigger_fac_C"/>
</dbReference>
<name>C6Q2N9_9CLOT</name>
<proteinExistence type="predicted"/>
<dbReference type="GO" id="GO:0006457">
    <property type="term" value="P:protein folding"/>
    <property type="evidence" value="ECO:0007669"/>
    <property type="project" value="InterPro"/>
</dbReference>
<dbReference type="eggNOG" id="COG0544">
    <property type="taxonomic scope" value="Bacteria"/>
</dbReference>
<comment type="caution">
    <text evidence="4">The sequence shown here is derived from an EMBL/GenBank/DDBJ whole genome shotgun (WGS) entry which is preliminary data.</text>
</comment>
<dbReference type="GO" id="GO:0015031">
    <property type="term" value="P:protein transport"/>
    <property type="evidence" value="ECO:0007669"/>
    <property type="project" value="InterPro"/>
</dbReference>
<keyword evidence="2" id="KW-0413">Isomerase</keyword>
<dbReference type="Pfam" id="PF05698">
    <property type="entry name" value="Trigger_C"/>
    <property type="match status" value="1"/>
</dbReference>
<protein>
    <submittedName>
        <fullName evidence="4">Trigger factor domain protein</fullName>
    </submittedName>
</protein>
<dbReference type="Gene3D" id="1.10.3120.10">
    <property type="entry name" value="Trigger factor, C-terminal domain"/>
    <property type="match status" value="1"/>
</dbReference>
<dbReference type="Proteomes" id="UP000004198">
    <property type="component" value="Unassembled WGS sequence"/>
</dbReference>
<evidence type="ECO:0000313" key="5">
    <source>
        <dbReference type="Proteomes" id="UP000004198"/>
    </source>
</evidence>
<dbReference type="GO" id="GO:0003755">
    <property type="term" value="F:peptidyl-prolyl cis-trans isomerase activity"/>
    <property type="evidence" value="ECO:0007669"/>
    <property type="project" value="UniProtKB-KW"/>
</dbReference>
<keyword evidence="1" id="KW-0697">Rotamase</keyword>
<dbReference type="EMBL" id="ACVI01000191">
    <property type="protein sequence ID" value="EET84240.1"/>
    <property type="molecule type" value="Genomic_DNA"/>
</dbReference>
<evidence type="ECO:0000256" key="1">
    <source>
        <dbReference type="ARBA" id="ARBA00023110"/>
    </source>
</evidence>
<sequence length="156" mass="18095">MEEANELRTKREYEEAVIDAVCENATIDIPKAMIDKEIDNMLKDLEMRLKYQGLDLQTYYQYTNNTEEKVREYMKETAEKRVKTDLTIEEISKVEKVEATEEELLAKAAEMAKQYGGKDIEKTSKLILDSQKSYLKLGVINEKVIKMLVDNSKEIA</sequence>
<evidence type="ECO:0000313" key="4">
    <source>
        <dbReference type="EMBL" id="EET84240.1"/>
    </source>
</evidence>
<dbReference type="SUPFAM" id="SSF109998">
    <property type="entry name" value="Triger factor/SurA peptide-binding domain-like"/>
    <property type="match status" value="1"/>
</dbReference>
<dbReference type="InterPro" id="IPR027304">
    <property type="entry name" value="Trigger_fact/SurA_dom_sf"/>
</dbReference>
<gene>
    <name evidence="4" type="ORF">CcarbDRAFT_5307</name>
</gene>
<dbReference type="AlphaFoldDB" id="C6Q2N9"/>
<reference evidence="4 5" key="1">
    <citation type="submission" date="2009-06" db="EMBL/GenBank/DDBJ databases">
        <title>The draft genome of Clostridium carboxidivorans P7.</title>
        <authorList>
            <consortium name="US DOE Joint Genome Institute (JGI-PGF)"/>
            <person name="Lucas S."/>
            <person name="Copeland A."/>
            <person name="Lapidus A."/>
            <person name="Glavina del Rio T."/>
            <person name="Tice H."/>
            <person name="Bruce D."/>
            <person name="Goodwin L."/>
            <person name="Pitluck S."/>
            <person name="Larimer F."/>
            <person name="Land M.L."/>
            <person name="Hauser L."/>
            <person name="Hemme C.L."/>
        </authorList>
    </citation>
    <scope>NUCLEOTIDE SEQUENCE [LARGE SCALE GENOMIC DNA]</scope>
    <source>
        <strain evidence="4 5">P7</strain>
    </source>
</reference>